<protein>
    <submittedName>
        <fullName evidence="1">Uncharacterized protein</fullName>
    </submittedName>
</protein>
<accession>A0A2T6B569</accession>
<keyword evidence="2" id="KW-1185">Reference proteome</keyword>
<reference evidence="1 2" key="1">
    <citation type="submission" date="2018-04" db="EMBL/GenBank/DDBJ databases">
        <title>Genomic Encyclopedia of Archaeal and Bacterial Type Strains, Phase II (KMG-II): from individual species to whole genera.</title>
        <authorList>
            <person name="Goeker M."/>
        </authorList>
    </citation>
    <scope>NUCLEOTIDE SEQUENCE [LARGE SCALE GENOMIC DNA]</scope>
    <source>
        <strain evidence="1 2">DSM 21823</strain>
    </source>
</reference>
<dbReference type="EMBL" id="QBKP01000004">
    <property type="protein sequence ID" value="PTX51231.1"/>
    <property type="molecule type" value="Genomic_DNA"/>
</dbReference>
<proteinExistence type="predicted"/>
<name>A0A2T6B569_9RHOB</name>
<dbReference type="AlphaFoldDB" id="A0A2T6B569"/>
<dbReference type="RefSeq" id="WP_108128559.1">
    <property type="nucleotide sequence ID" value="NZ_QBKP01000004.1"/>
</dbReference>
<gene>
    <name evidence="1" type="ORF">C8N34_104352</name>
</gene>
<dbReference type="Proteomes" id="UP000244224">
    <property type="component" value="Unassembled WGS sequence"/>
</dbReference>
<evidence type="ECO:0000313" key="1">
    <source>
        <dbReference type="EMBL" id="PTX51231.1"/>
    </source>
</evidence>
<evidence type="ECO:0000313" key="2">
    <source>
        <dbReference type="Proteomes" id="UP000244224"/>
    </source>
</evidence>
<comment type="caution">
    <text evidence="1">The sequence shown here is derived from an EMBL/GenBank/DDBJ whole genome shotgun (WGS) entry which is preliminary data.</text>
</comment>
<organism evidence="1 2">
    <name type="scientific">Gemmobacter caeni</name>
    <dbReference type="NCBI Taxonomy" id="589035"/>
    <lineage>
        <taxon>Bacteria</taxon>
        <taxon>Pseudomonadati</taxon>
        <taxon>Pseudomonadota</taxon>
        <taxon>Alphaproteobacteria</taxon>
        <taxon>Rhodobacterales</taxon>
        <taxon>Paracoccaceae</taxon>
        <taxon>Gemmobacter</taxon>
    </lineage>
</organism>
<sequence length="60" mass="6840">MTYTPQPSPPPRLGHWHQIIDPTAEKLRAYFRAGIPVIAAADGLTYRAERRLPDEHDTDE</sequence>